<reference evidence="2" key="1">
    <citation type="submission" date="2023-01" db="EMBL/GenBank/DDBJ databases">
        <title>Key to firefly adult light organ development and bioluminescence: homeobox transcription factors regulate luciferase expression and transportation to peroxisome.</title>
        <authorList>
            <person name="Fu X."/>
        </authorList>
    </citation>
    <scope>NUCLEOTIDE SEQUENCE [LARGE SCALE GENOMIC DNA]</scope>
</reference>
<evidence type="ECO:0000313" key="2">
    <source>
        <dbReference type="Proteomes" id="UP001353858"/>
    </source>
</evidence>
<protein>
    <recommendedName>
        <fullName evidence="3">Transposase domain-containing protein</fullName>
    </recommendedName>
</protein>
<comment type="caution">
    <text evidence="1">The sequence shown here is derived from an EMBL/GenBank/DDBJ whole genome shotgun (WGS) entry which is preliminary data.</text>
</comment>
<dbReference type="PANTHER" id="PTHR33053">
    <property type="entry name" value="PROTEIN, PUTATIVE-RELATED"/>
    <property type="match status" value="1"/>
</dbReference>
<dbReference type="Proteomes" id="UP001353858">
    <property type="component" value="Unassembled WGS sequence"/>
</dbReference>
<keyword evidence="2" id="KW-1185">Reference proteome</keyword>
<evidence type="ECO:0000313" key="1">
    <source>
        <dbReference type="EMBL" id="KAK4883667.1"/>
    </source>
</evidence>
<accession>A0AAN7SIW5</accession>
<organism evidence="1 2">
    <name type="scientific">Aquatica leii</name>
    <dbReference type="NCBI Taxonomy" id="1421715"/>
    <lineage>
        <taxon>Eukaryota</taxon>
        <taxon>Metazoa</taxon>
        <taxon>Ecdysozoa</taxon>
        <taxon>Arthropoda</taxon>
        <taxon>Hexapoda</taxon>
        <taxon>Insecta</taxon>
        <taxon>Pterygota</taxon>
        <taxon>Neoptera</taxon>
        <taxon>Endopterygota</taxon>
        <taxon>Coleoptera</taxon>
        <taxon>Polyphaga</taxon>
        <taxon>Elateriformia</taxon>
        <taxon>Elateroidea</taxon>
        <taxon>Lampyridae</taxon>
        <taxon>Luciolinae</taxon>
        <taxon>Aquatica</taxon>
    </lineage>
</organism>
<dbReference type="AlphaFoldDB" id="A0AAN7SIW5"/>
<dbReference type="EMBL" id="JARPUR010000002">
    <property type="protein sequence ID" value="KAK4883667.1"/>
    <property type="molecule type" value="Genomic_DNA"/>
</dbReference>
<sequence length="597" mass="68815">MEFDATVNFLREWALNTNCTTSALSLSLSGLKKHSCFTNLPSDGRTLLKTQCSFSSRPVDSGRYVHIGIKTQLTKILGALANTLLVNTLDLLINIDGLPLFKSSPGQIIPILFSLPRIASLKGQVFPLGFYYGLQKPKSYTLFLQDFVNESIDLINNGFLFNNLNYVVRIIAFVCDAPAKSDLLGIKAHSGYSSCTRCNIVGITRNHKRVFLETDCAARTSKNFINWVDTSYRLHETTLVQIPHLDFVHSFVLDYMHLVLLGVMRTMIVTWYSGDLPHRLSFVNIKTISDHLRMLSKSTPCEFVRKPRDLRLVLRWKATEFRMFLLYFGPVVLKDVLDTQKYNNFITLHVAISILCNASHCKCLEKRQYAKSLLIHFISTFQILYSQDFITHNFHGLIHLVDDADYIINKLPYFTLDSISAFPFENFMQQIKRMVRAKNFPLEQIINRISERIFYETPINIIYESDSFKMFTVHQSGPLLPTCSDPQYKKIIFNNFKLSTRPPNNCCGLTNSDIILVRNIVFCTSMNLFVIIGQKYLYKTSFYEIPCQSSKLDIYRLSKLSHLKIFLIKDISVKYIVLPYKESVILHFHFYILLDLQ</sequence>
<evidence type="ECO:0008006" key="3">
    <source>
        <dbReference type="Google" id="ProtNLM"/>
    </source>
</evidence>
<name>A0AAN7SIW5_9COLE</name>
<proteinExistence type="predicted"/>
<gene>
    <name evidence="1" type="ORF">RN001_006986</name>
</gene>